<keyword evidence="2" id="KW-1185">Reference proteome</keyword>
<gene>
    <name evidence="1" type="ORF">L1I30_09360</name>
</gene>
<protein>
    <submittedName>
        <fullName evidence="1">DUF2846 domain-containing protein</fullName>
    </submittedName>
</protein>
<evidence type="ECO:0000313" key="2">
    <source>
        <dbReference type="Proteomes" id="UP001179363"/>
    </source>
</evidence>
<dbReference type="EMBL" id="JAKGTH010000008">
    <property type="protein sequence ID" value="MCF4101873.1"/>
    <property type="molecule type" value="Genomic_DNA"/>
</dbReference>
<dbReference type="Proteomes" id="UP001179363">
    <property type="component" value="Unassembled WGS sequence"/>
</dbReference>
<name>A0ABS9EG56_9FLAO</name>
<reference evidence="1" key="1">
    <citation type="submission" date="2022-01" db="EMBL/GenBank/DDBJ databases">
        <title>Gillisia lutea sp. nov., isolated from marine plastic residues from the Malvarosa beach (Valencia, Spain).</title>
        <authorList>
            <person name="Vidal-Verdu A."/>
            <person name="Molina-Menor E."/>
            <person name="Satari L."/>
            <person name="Pascual J."/>
            <person name="Pereto J."/>
            <person name="Porcar M."/>
        </authorList>
    </citation>
    <scope>NUCLEOTIDE SEQUENCE</scope>
    <source>
        <strain evidence="1">M10.2A</strain>
    </source>
</reference>
<organism evidence="1 2">
    <name type="scientific">Gillisia lutea</name>
    <dbReference type="NCBI Taxonomy" id="2909668"/>
    <lineage>
        <taxon>Bacteria</taxon>
        <taxon>Pseudomonadati</taxon>
        <taxon>Bacteroidota</taxon>
        <taxon>Flavobacteriia</taxon>
        <taxon>Flavobacteriales</taxon>
        <taxon>Flavobacteriaceae</taxon>
        <taxon>Gillisia</taxon>
    </lineage>
</organism>
<comment type="caution">
    <text evidence="1">The sequence shown here is derived from an EMBL/GenBank/DDBJ whole genome shotgun (WGS) entry which is preliminary data.</text>
</comment>
<sequence length="51" mass="5912">MSKLVIKKRSEWMNKMCKIELHLDGSKIGSIENGETREFEIEPGNHKIIGR</sequence>
<dbReference type="RefSeq" id="WP_236134016.1">
    <property type="nucleotide sequence ID" value="NZ_JAKGTH010000008.1"/>
</dbReference>
<proteinExistence type="predicted"/>
<accession>A0ABS9EG56</accession>
<evidence type="ECO:0000313" key="1">
    <source>
        <dbReference type="EMBL" id="MCF4101873.1"/>
    </source>
</evidence>